<organism evidence="2 3">
    <name type="scientific">Ralstonia thomasii</name>
    <dbReference type="NCBI Taxonomy" id="3058596"/>
    <lineage>
        <taxon>Bacteria</taxon>
        <taxon>Pseudomonadati</taxon>
        <taxon>Pseudomonadota</taxon>
        <taxon>Betaproteobacteria</taxon>
        <taxon>Burkholderiales</taxon>
        <taxon>Burkholderiaceae</taxon>
        <taxon>Ralstonia</taxon>
    </lineage>
</organism>
<accession>A0AAD2BT35</accession>
<dbReference type="Gene3D" id="3.10.180.10">
    <property type="entry name" value="2,3-Dihydroxybiphenyl 1,2-Dioxygenase, domain 1"/>
    <property type="match status" value="1"/>
</dbReference>
<dbReference type="EMBL" id="CATZAZ010000006">
    <property type="protein sequence ID" value="CAJ0797272.1"/>
    <property type="molecule type" value="Genomic_DNA"/>
</dbReference>
<evidence type="ECO:0000313" key="2">
    <source>
        <dbReference type="EMBL" id="CAJ0797272.1"/>
    </source>
</evidence>
<evidence type="ECO:0000313" key="1">
    <source>
        <dbReference type="EMBL" id="CAJ0783311.1"/>
    </source>
</evidence>
<protein>
    <submittedName>
        <fullName evidence="2">Uncharacterized protein</fullName>
    </submittedName>
</protein>
<dbReference type="Proteomes" id="UP001189756">
    <property type="component" value="Unassembled WGS sequence"/>
</dbReference>
<sequence length="71" mass="7712">MGREVSDIEATVRELRQRGVTFEEYGLPGLKTVNSVARIEGNYPSKAGAAEKGAWFRDNEGNLLAIGQTVS</sequence>
<comment type="caution">
    <text evidence="2">The sequence shown here is derived from an EMBL/GenBank/DDBJ whole genome shotgun (WGS) entry which is preliminary data.</text>
</comment>
<proteinExistence type="predicted"/>
<name>A0AAD2BT35_9RALS</name>
<gene>
    <name evidence="1" type="ORF">LMG18095_01046</name>
    <name evidence="2" type="ORF">R77560_03000</name>
</gene>
<dbReference type="Proteomes" id="UP001189773">
    <property type="component" value="Unassembled WGS sequence"/>
</dbReference>
<dbReference type="InterPro" id="IPR029068">
    <property type="entry name" value="Glyas_Bleomycin-R_OHBP_Dase"/>
</dbReference>
<dbReference type="AlphaFoldDB" id="A0AAD2BT35"/>
<reference evidence="2 4" key="1">
    <citation type="submission" date="2023-07" db="EMBL/GenBank/DDBJ databases">
        <authorList>
            <person name="Peeters C."/>
        </authorList>
    </citation>
    <scope>NUCLEOTIDE SEQUENCE</scope>
    <source>
        <strain evidence="1 4">LMG 18095</strain>
        <strain evidence="2">R-77560</strain>
    </source>
</reference>
<dbReference type="EMBL" id="CATZAR010000002">
    <property type="protein sequence ID" value="CAJ0783311.1"/>
    <property type="molecule type" value="Genomic_DNA"/>
</dbReference>
<evidence type="ECO:0000313" key="3">
    <source>
        <dbReference type="Proteomes" id="UP001189756"/>
    </source>
</evidence>
<evidence type="ECO:0000313" key="4">
    <source>
        <dbReference type="Proteomes" id="UP001189773"/>
    </source>
</evidence>
<keyword evidence="4" id="KW-1185">Reference proteome</keyword>
<dbReference type="RefSeq" id="WP_004627029.1">
    <property type="nucleotide sequence ID" value="NZ_CATWDO010000002.1"/>
</dbReference>
<dbReference type="SUPFAM" id="SSF54593">
    <property type="entry name" value="Glyoxalase/Bleomycin resistance protein/Dihydroxybiphenyl dioxygenase"/>
    <property type="match status" value="1"/>
</dbReference>